<gene>
    <name evidence="2" type="ORF">SAMN05421546_0894</name>
</gene>
<feature type="signal peptide" evidence="1">
    <location>
        <begin position="1"/>
        <end position="22"/>
    </location>
</feature>
<sequence>MRVMRILLLSMLMLGLSACASAGGKQMSALEQAQYAYSAAIRWGDIEGAWTQVDPTWKSAHPLTDIERARYKQVQVTSYKPVASEPVGEGMALRVVEIGVVNRNTMAERSVRYQERWRFDGPSGAWVVTSGLPDFWSER</sequence>
<protein>
    <submittedName>
        <fullName evidence="2">Uncharacterized protein</fullName>
    </submittedName>
</protein>
<reference evidence="3" key="1">
    <citation type="submission" date="2017-01" db="EMBL/GenBank/DDBJ databases">
        <authorList>
            <person name="Varghese N."/>
            <person name="Submissions S."/>
        </authorList>
    </citation>
    <scope>NUCLEOTIDE SEQUENCE [LARGE SCALE GENOMIC DNA]</scope>
    <source>
        <strain evidence="3">UM1</strain>
    </source>
</reference>
<dbReference type="STRING" id="1604334.SAMN05421546_0894"/>
<dbReference type="EMBL" id="FTLW01000002">
    <property type="protein sequence ID" value="SIQ23905.1"/>
    <property type="molecule type" value="Genomic_DNA"/>
</dbReference>
<evidence type="ECO:0000256" key="1">
    <source>
        <dbReference type="SAM" id="SignalP"/>
    </source>
</evidence>
<dbReference type="Proteomes" id="UP000241788">
    <property type="component" value="Unassembled WGS sequence"/>
</dbReference>
<keyword evidence="1" id="KW-0732">Signal</keyword>
<organism evidence="2 3">
    <name type="scientific">Solilutibacter tolerans</name>
    <dbReference type="NCBI Taxonomy" id="1604334"/>
    <lineage>
        <taxon>Bacteria</taxon>
        <taxon>Pseudomonadati</taxon>
        <taxon>Pseudomonadota</taxon>
        <taxon>Gammaproteobacteria</taxon>
        <taxon>Lysobacterales</taxon>
        <taxon>Lysobacteraceae</taxon>
        <taxon>Solilutibacter</taxon>
    </lineage>
</organism>
<accession>A0A1N6R4W7</accession>
<name>A0A1N6R4W7_9GAMM</name>
<feature type="chain" id="PRO_5012613676" evidence="1">
    <location>
        <begin position="23"/>
        <end position="139"/>
    </location>
</feature>
<proteinExistence type="predicted"/>
<dbReference type="AlphaFoldDB" id="A0A1N6R4W7"/>
<dbReference type="PROSITE" id="PS51257">
    <property type="entry name" value="PROKAR_LIPOPROTEIN"/>
    <property type="match status" value="1"/>
</dbReference>
<evidence type="ECO:0000313" key="3">
    <source>
        <dbReference type="Proteomes" id="UP000241788"/>
    </source>
</evidence>
<evidence type="ECO:0000313" key="2">
    <source>
        <dbReference type="EMBL" id="SIQ23905.1"/>
    </source>
</evidence>
<dbReference type="RefSeq" id="WP_083688220.1">
    <property type="nucleotide sequence ID" value="NZ_FTLW01000002.1"/>
</dbReference>
<keyword evidence="3" id="KW-1185">Reference proteome</keyword>